<sequence length="717" mass="79347">MSVKVFFEIGHDSTLKAKPTPEGFTHDWELYVRGCENHDISHFVDKVVFNLHESFPKPKRVVKEAPYSIKESGYAGFVLTIDIYVKNREEPKKISFSYDLDLQQTGPTIQRKQSEKYIFQNPSEDFKRKLLKGGGLLMMNPTNNLDEKLKDDAKGKMSSFAMIESSKKHKLKPEDPFTNLFGTPITKTSTKVSPDPKRKASPNRTKPQQSGSQSTKSSGDKEKQDKESKSRHSKHNSPYREKLSEGGKDARKAEEKSERREEKKKDRSYSKDRDKSKEKSVKRPPSPARSPKRYNSPSRNSSGTKTDEKLQVSAATGSEKTNSSKKIKKEKKEKNHEKDKERKELKKDQRAGSEKAASKSTSAERKDVVKGRDVSQGPKDHSALVEKGKDTARTPVEGASMETATMKTQAPEKRSEKHERGESERKHKHKKKDKSGSVKEKKKDKSGNSGSRSRDDMNSTPTKTVSKSALDTGKSNPGFVPQDSSSGRKATTSLDKLYNELGEGLSSDSDLDSAMSDKTDVAAVGNDNPIASALPEAPPPPPPPAKGAAEAKGGKKSRDKKSSAEKKKKRSREYANESGWTGGSKESSGISKMDPPNKIPKRNTDDLYKNGDTGPANFLTNTTPGNDKSSYRTGENAAGNGNAISAGNPPLSTDYMSELKNLQQKIMTLQDNNELQQVVEMIAATGQYEITSKTFDFDLCALDKGTVQRLQEFFATS</sequence>
<feature type="compositionally biased region" description="Low complexity" evidence="4">
    <location>
        <begin position="205"/>
        <end position="217"/>
    </location>
</feature>
<dbReference type="GO" id="GO:0003682">
    <property type="term" value="F:chromatin binding"/>
    <property type="evidence" value="ECO:0007669"/>
    <property type="project" value="TreeGrafter"/>
</dbReference>
<feature type="compositionally biased region" description="Basic and acidic residues" evidence="4">
    <location>
        <begin position="238"/>
        <end position="281"/>
    </location>
</feature>
<dbReference type="GO" id="GO:0008023">
    <property type="term" value="C:transcription elongation factor complex"/>
    <property type="evidence" value="ECO:0007669"/>
    <property type="project" value="TreeGrafter"/>
</dbReference>
<proteinExistence type="predicted"/>
<evidence type="ECO:0000256" key="3">
    <source>
        <dbReference type="SAM" id="Coils"/>
    </source>
</evidence>
<keyword evidence="6" id="KW-0396">Initiation factor</keyword>
<dbReference type="InterPro" id="IPR052790">
    <property type="entry name" value="YEATS_domain"/>
</dbReference>
<name>A0A7G3B0C2_LUTLO</name>
<dbReference type="AlphaFoldDB" id="A0A7G3B0C2"/>
<evidence type="ECO:0000256" key="2">
    <source>
        <dbReference type="PROSITE-ProRule" id="PRU00376"/>
    </source>
</evidence>
<feature type="compositionally biased region" description="Polar residues" evidence="4">
    <location>
        <begin position="618"/>
        <end position="633"/>
    </location>
</feature>
<comment type="subcellular location">
    <subcellularLocation>
        <location evidence="2">Nucleus</location>
    </subcellularLocation>
</comment>
<feature type="coiled-coil region" evidence="3">
    <location>
        <begin position="652"/>
        <end position="679"/>
    </location>
</feature>
<dbReference type="EMBL" id="GITU01009236">
    <property type="protein sequence ID" value="MBC1177939.1"/>
    <property type="molecule type" value="Transcribed_RNA"/>
</dbReference>
<dbReference type="Pfam" id="PF17793">
    <property type="entry name" value="AHD"/>
    <property type="match status" value="1"/>
</dbReference>
<dbReference type="PANTHER" id="PTHR47827:SF3">
    <property type="entry name" value="AF-9 ANC1 HOMOLOGY DOMAIN-CONTAINING PROTEIN"/>
    <property type="match status" value="1"/>
</dbReference>
<feature type="compositionally biased region" description="Low complexity" evidence="4">
    <location>
        <begin position="634"/>
        <end position="648"/>
    </location>
</feature>
<feature type="compositionally biased region" description="Polar residues" evidence="4">
    <location>
        <begin position="295"/>
        <end position="304"/>
    </location>
</feature>
<dbReference type="InterPro" id="IPR055129">
    <property type="entry name" value="YEATS_dom"/>
</dbReference>
<feature type="compositionally biased region" description="Basic and acidic residues" evidence="4">
    <location>
        <begin position="330"/>
        <end position="392"/>
    </location>
</feature>
<feature type="compositionally biased region" description="Basic and acidic residues" evidence="4">
    <location>
        <begin position="410"/>
        <end position="425"/>
    </location>
</feature>
<dbReference type="InterPro" id="IPR038704">
    <property type="entry name" value="YEAST_sf"/>
</dbReference>
<feature type="compositionally biased region" description="Polar residues" evidence="4">
    <location>
        <begin position="482"/>
        <end position="494"/>
    </location>
</feature>
<keyword evidence="1 2" id="KW-0539">Nucleus</keyword>
<feature type="compositionally biased region" description="Basic and acidic residues" evidence="4">
    <location>
        <begin position="434"/>
        <end position="457"/>
    </location>
</feature>
<feature type="compositionally biased region" description="Pro residues" evidence="4">
    <location>
        <begin position="536"/>
        <end position="545"/>
    </location>
</feature>
<evidence type="ECO:0000256" key="4">
    <source>
        <dbReference type="SAM" id="MobiDB-lite"/>
    </source>
</evidence>
<feature type="compositionally biased region" description="Basic and acidic residues" evidence="4">
    <location>
        <begin position="218"/>
        <end position="230"/>
    </location>
</feature>
<protein>
    <submittedName>
        <fullName evidence="6">Putative transcription initiation factor iif auxiliary subunit</fullName>
    </submittedName>
</protein>
<keyword evidence="3" id="KW-0175">Coiled coil</keyword>
<evidence type="ECO:0000259" key="5">
    <source>
        <dbReference type="PROSITE" id="PS51037"/>
    </source>
</evidence>
<keyword evidence="6" id="KW-0648">Protein biosynthesis</keyword>
<dbReference type="VEuPathDB" id="VectorBase:LLONM1_000531"/>
<dbReference type="InterPro" id="IPR040930">
    <property type="entry name" value="AF-9_AHD"/>
</dbReference>
<organism evidence="6">
    <name type="scientific">Lutzomyia longipalpis</name>
    <name type="common">Sand fly</name>
    <dbReference type="NCBI Taxonomy" id="7200"/>
    <lineage>
        <taxon>Eukaryota</taxon>
        <taxon>Metazoa</taxon>
        <taxon>Ecdysozoa</taxon>
        <taxon>Arthropoda</taxon>
        <taxon>Hexapoda</taxon>
        <taxon>Insecta</taxon>
        <taxon>Pterygota</taxon>
        <taxon>Neoptera</taxon>
        <taxon>Endopterygota</taxon>
        <taxon>Diptera</taxon>
        <taxon>Nematocera</taxon>
        <taxon>Psychodoidea</taxon>
        <taxon>Psychodidae</taxon>
        <taxon>Lutzomyia</taxon>
        <taxon>Lutzomyia</taxon>
    </lineage>
</organism>
<reference evidence="6" key="1">
    <citation type="journal article" date="2020" name="BMC">
        <title>Leishmania infection induces a limited differential gene expression in the sand fly midgut.</title>
        <authorList>
            <person name="Coutinho-Abreu I.V."/>
            <person name="Serafim T.D."/>
            <person name="Meneses C."/>
            <person name="Kamhawi S."/>
            <person name="Oliveira F."/>
            <person name="Valenzuela J.G."/>
        </authorList>
    </citation>
    <scope>NUCLEOTIDE SEQUENCE</scope>
    <source>
        <strain evidence="6">Jacobina</strain>
        <tissue evidence="6">Midgut</tissue>
    </source>
</reference>
<feature type="domain" description="YEATS" evidence="5">
    <location>
        <begin position="1"/>
        <end position="133"/>
    </location>
</feature>
<dbReference type="Pfam" id="PF03366">
    <property type="entry name" value="YEATS"/>
    <property type="match status" value="1"/>
</dbReference>
<evidence type="ECO:0000256" key="1">
    <source>
        <dbReference type="ARBA" id="ARBA00023242"/>
    </source>
</evidence>
<dbReference type="GO" id="GO:0045893">
    <property type="term" value="P:positive regulation of DNA-templated transcription"/>
    <property type="evidence" value="ECO:0007669"/>
    <property type="project" value="TreeGrafter"/>
</dbReference>
<dbReference type="PROSITE" id="PS51037">
    <property type="entry name" value="YEATS"/>
    <property type="match status" value="1"/>
</dbReference>
<dbReference type="Gene3D" id="2.60.40.1970">
    <property type="entry name" value="YEATS domain"/>
    <property type="match status" value="1"/>
</dbReference>
<dbReference type="PANTHER" id="PTHR47827">
    <property type="entry name" value="AHD DOMAIN-CONTAINING PROTEIN"/>
    <property type="match status" value="1"/>
</dbReference>
<dbReference type="GO" id="GO:0003743">
    <property type="term" value="F:translation initiation factor activity"/>
    <property type="evidence" value="ECO:0007669"/>
    <property type="project" value="UniProtKB-KW"/>
</dbReference>
<evidence type="ECO:0000313" key="6">
    <source>
        <dbReference type="EMBL" id="MBC1177939.1"/>
    </source>
</evidence>
<feature type="compositionally biased region" description="Polar residues" evidence="4">
    <location>
        <begin position="458"/>
        <end position="475"/>
    </location>
</feature>
<dbReference type="Gene3D" id="1.20.1270.290">
    <property type="match status" value="1"/>
</dbReference>
<feature type="region of interest" description="Disordered" evidence="4">
    <location>
        <begin position="164"/>
        <end position="652"/>
    </location>
</feature>
<accession>A0A7G3B0C2</accession>
<dbReference type="CDD" id="cd16906">
    <property type="entry name" value="YEATS_AF-9_like"/>
    <property type="match status" value="1"/>
</dbReference>